<accession>T1GWE9</accession>
<dbReference type="EMBL" id="CAQQ02121532">
    <property type="status" value="NOT_ANNOTATED_CDS"/>
    <property type="molecule type" value="Genomic_DNA"/>
</dbReference>
<proteinExistence type="predicted"/>
<evidence type="ECO:0000313" key="2">
    <source>
        <dbReference type="Proteomes" id="UP000015102"/>
    </source>
</evidence>
<dbReference type="EnsemblMetazoa" id="MESCA008123-RA">
    <property type="protein sequence ID" value="MESCA008123-PA"/>
    <property type="gene ID" value="MESCA008123"/>
</dbReference>
<organism evidence="1 2">
    <name type="scientific">Megaselia scalaris</name>
    <name type="common">Humpbacked fly</name>
    <name type="synonym">Phora scalaris</name>
    <dbReference type="NCBI Taxonomy" id="36166"/>
    <lineage>
        <taxon>Eukaryota</taxon>
        <taxon>Metazoa</taxon>
        <taxon>Ecdysozoa</taxon>
        <taxon>Arthropoda</taxon>
        <taxon>Hexapoda</taxon>
        <taxon>Insecta</taxon>
        <taxon>Pterygota</taxon>
        <taxon>Neoptera</taxon>
        <taxon>Endopterygota</taxon>
        <taxon>Diptera</taxon>
        <taxon>Brachycera</taxon>
        <taxon>Muscomorpha</taxon>
        <taxon>Platypezoidea</taxon>
        <taxon>Phoridae</taxon>
        <taxon>Megaseliini</taxon>
        <taxon>Megaselia</taxon>
    </lineage>
</organism>
<sequence length="65" mass="7581">MENSSHHFWGGKKRIQKYHESIRRKFNTYSHDTIIKINNPPNNLSININPIPASIQSQAEILSHK</sequence>
<reference evidence="2" key="1">
    <citation type="submission" date="2013-02" db="EMBL/GenBank/DDBJ databases">
        <authorList>
            <person name="Hughes D."/>
        </authorList>
    </citation>
    <scope>NUCLEOTIDE SEQUENCE</scope>
    <source>
        <strain>Durham</strain>
        <strain evidence="2">NC isolate 2 -- Noor lab</strain>
    </source>
</reference>
<dbReference type="EMBL" id="CAQQ02121531">
    <property type="status" value="NOT_ANNOTATED_CDS"/>
    <property type="molecule type" value="Genomic_DNA"/>
</dbReference>
<name>T1GWE9_MEGSC</name>
<dbReference type="Proteomes" id="UP000015102">
    <property type="component" value="Unassembled WGS sequence"/>
</dbReference>
<reference evidence="1" key="2">
    <citation type="submission" date="2015-06" db="UniProtKB">
        <authorList>
            <consortium name="EnsemblMetazoa"/>
        </authorList>
    </citation>
    <scope>IDENTIFICATION</scope>
</reference>
<protein>
    <submittedName>
        <fullName evidence="1">Uncharacterized protein</fullName>
    </submittedName>
</protein>
<keyword evidence="2" id="KW-1185">Reference proteome</keyword>
<dbReference type="AlphaFoldDB" id="T1GWE9"/>
<evidence type="ECO:0000313" key="1">
    <source>
        <dbReference type="EnsemblMetazoa" id="MESCA008123-PA"/>
    </source>
</evidence>
<dbReference type="HOGENOM" id="CLU_2852262_0_0_1"/>